<accession>A0A4S8MJI0</accession>
<feature type="region of interest" description="Disordered" evidence="1">
    <location>
        <begin position="20"/>
        <end position="119"/>
    </location>
</feature>
<protein>
    <submittedName>
        <fullName evidence="2">Uncharacterized protein</fullName>
    </submittedName>
</protein>
<organism evidence="2 3">
    <name type="scientific">Dendrothele bispora (strain CBS 962.96)</name>
    <dbReference type="NCBI Taxonomy" id="1314807"/>
    <lineage>
        <taxon>Eukaryota</taxon>
        <taxon>Fungi</taxon>
        <taxon>Dikarya</taxon>
        <taxon>Basidiomycota</taxon>
        <taxon>Agaricomycotina</taxon>
        <taxon>Agaricomycetes</taxon>
        <taxon>Agaricomycetidae</taxon>
        <taxon>Agaricales</taxon>
        <taxon>Agaricales incertae sedis</taxon>
        <taxon>Dendrothele</taxon>
    </lineage>
</organism>
<evidence type="ECO:0000313" key="3">
    <source>
        <dbReference type="Proteomes" id="UP000297245"/>
    </source>
</evidence>
<proteinExistence type="predicted"/>
<feature type="compositionally biased region" description="Acidic residues" evidence="1">
    <location>
        <begin position="53"/>
        <end position="68"/>
    </location>
</feature>
<sequence length="136" mass="14515">MERGTRSCRSFSPWVVSDVLSNQPDQVPLYAPRSFDLERAMKNAEPSRPEREAEAEEDVENAGLDDDLVSASADLNPPPSSEDTSSCSSSPGISTTLDPTPSLSVNSRQDSETSSCSSSPAISTTVAVFKLCVLVM</sequence>
<feature type="compositionally biased region" description="Low complexity" evidence="1">
    <location>
        <begin position="69"/>
        <end position="96"/>
    </location>
</feature>
<keyword evidence="3" id="KW-1185">Reference proteome</keyword>
<gene>
    <name evidence="2" type="ORF">K435DRAFT_792170</name>
</gene>
<feature type="compositionally biased region" description="Polar residues" evidence="1">
    <location>
        <begin position="97"/>
        <end position="106"/>
    </location>
</feature>
<dbReference type="AlphaFoldDB" id="A0A4S8MJI0"/>
<feature type="compositionally biased region" description="Basic and acidic residues" evidence="1">
    <location>
        <begin position="35"/>
        <end position="52"/>
    </location>
</feature>
<dbReference type="EMBL" id="ML179072">
    <property type="protein sequence ID" value="THV02938.1"/>
    <property type="molecule type" value="Genomic_DNA"/>
</dbReference>
<dbReference type="Proteomes" id="UP000297245">
    <property type="component" value="Unassembled WGS sequence"/>
</dbReference>
<name>A0A4S8MJI0_DENBC</name>
<reference evidence="2 3" key="1">
    <citation type="journal article" date="2019" name="Nat. Ecol. Evol.">
        <title>Megaphylogeny resolves global patterns of mushroom evolution.</title>
        <authorList>
            <person name="Varga T."/>
            <person name="Krizsan K."/>
            <person name="Foldi C."/>
            <person name="Dima B."/>
            <person name="Sanchez-Garcia M."/>
            <person name="Sanchez-Ramirez S."/>
            <person name="Szollosi G.J."/>
            <person name="Szarkandi J.G."/>
            <person name="Papp V."/>
            <person name="Albert L."/>
            <person name="Andreopoulos W."/>
            <person name="Angelini C."/>
            <person name="Antonin V."/>
            <person name="Barry K.W."/>
            <person name="Bougher N.L."/>
            <person name="Buchanan P."/>
            <person name="Buyck B."/>
            <person name="Bense V."/>
            <person name="Catcheside P."/>
            <person name="Chovatia M."/>
            <person name="Cooper J."/>
            <person name="Damon W."/>
            <person name="Desjardin D."/>
            <person name="Finy P."/>
            <person name="Geml J."/>
            <person name="Haridas S."/>
            <person name="Hughes K."/>
            <person name="Justo A."/>
            <person name="Karasinski D."/>
            <person name="Kautmanova I."/>
            <person name="Kiss B."/>
            <person name="Kocsube S."/>
            <person name="Kotiranta H."/>
            <person name="LaButti K.M."/>
            <person name="Lechner B.E."/>
            <person name="Liimatainen K."/>
            <person name="Lipzen A."/>
            <person name="Lukacs Z."/>
            <person name="Mihaltcheva S."/>
            <person name="Morgado L.N."/>
            <person name="Niskanen T."/>
            <person name="Noordeloos M.E."/>
            <person name="Ohm R.A."/>
            <person name="Ortiz-Santana B."/>
            <person name="Ovrebo C."/>
            <person name="Racz N."/>
            <person name="Riley R."/>
            <person name="Savchenko A."/>
            <person name="Shiryaev A."/>
            <person name="Soop K."/>
            <person name="Spirin V."/>
            <person name="Szebenyi C."/>
            <person name="Tomsovsky M."/>
            <person name="Tulloss R.E."/>
            <person name="Uehling J."/>
            <person name="Grigoriev I.V."/>
            <person name="Vagvolgyi C."/>
            <person name="Papp T."/>
            <person name="Martin F.M."/>
            <person name="Miettinen O."/>
            <person name="Hibbett D.S."/>
            <person name="Nagy L.G."/>
        </authorList>
    </citation>
    <scope>NUCLEOTIDE SEQUENCE [LARGE SCALE GENOMIC DNA]</scope>
    <source>
        <strain evidence="2 3">CBS 962.96</strain>
    </source>
</reference>
<evidence type="ECO:0000256" key="1">
    <source>
        <dbReference type="SAM" id="MobiDB-lite"/>
    </source>
</evidence>
<evidence type="ECO:0000313" key="2">
    <source>
        <dbReference type="EMBL" id="THV02938.1"/>
    </source>
</evidence>